<reference evidence="2" key="1">
    <citation type="journal article" date="2019" name="Int. J. Syst. Evol. Microbiol.">
        <title>The Global Catalogue of Microorganisms (GCM) 10K type strain sequencing project: providing services to taxonomists for standard genome sequencing and annotation.</title>
        <authorList>
            <consortium name="The Broad Institute Genomics Platform"/>
            <consortium name="The Broad Institute Genome Sequencing Center for Infectious Disease"/>
            <person name="Wu L."/>
            <person name="Ma J."/>
        </authorList>
    </citation>
    <scope>NUCLEOTIDE SEQUENCE [LARGE SCALE GENOMIC DNA]</scope>
    <source>
        <strain evidence="2">JCM 18952</strain>
    </source>
</reference>
<evidence type="ECO:0000313" key="1">
    <source>
        <dbReference type="EMBL" id="GAA5226438.1"/>
    </source>
</evidence>
<dbReference type="Proteomes" id="UP001501257">
    <property type="component" value="Unassembled WGS sequence"/>
</dbReference>
<gene>
    <name evidence="1" type="ORF">GCM10025778_09700</name>
</gene>
<proteinExistence type="predicted"/>
<dbReference type="SUPFAM" id="SSF52141">
    <property type="entry name" value="Uracil-DNA glycosylase-like"/>
    <property type="match status" value="1"/>
</dbReference>
<comment type="caution">
    <text evidence="1">The sequence shown here is derived from an EMBL/GenBank/DDBJ whole genome shotgun (WGS) entry which is preliminary data.</text>
</comment>
<dbReference type="EMBL" id="BAABLK010000021">
    <property type="protein sequence ID" value="GAA5226438.1"/>
    <property type="molecule type" value="Genomic_DNA"/>
</dbReference>
<accession>A0ABP9TL03</accession>
<protein>
    <recommendedName>
        <fullName evidence="3">Uracil-DNA glycosylase</fullName>
    </recommendedName>
</protein>
<evidence type="ECO:0000313" key="2">
    <source>
        <dbReference type="Proteomes" id="UP001501257"/>
    </source>
</evidence>
<sequence>MASADNWKRAQPHDPFWEEQREGMTEAHVAPLNELILGLGAAKGGLRLPFAAPWHGGIDAPALVVLNDAGEPREETTFMCVRSPDRAADRQRHLMTEFNIDPGDLCHWNGYPWPRKDPKRKLTPRQSLEGGQALMQVMGLMVDLKMLLLLGRMAQDAADAVLPDLRSAYPELRIVRSLHPLGAKRTVDRDEQKRVWSDIAARLGETRQVARNHCLP</sequence>
<evidence type="ECO:0008006" key="3">
    <source>
        <dbReference type="Google" id="ProtNLM"/>
    </source>
</evidence>
<dbReference type="InterPro" id="IPR036895">
    <property type="entry name" value="Uracil-DNA_glycosylase-like_sf"/>
</dbReference>
<keyword evidence="2" id="KW-1185">Reference proteome</keyword>
<name>A0ABP9TL03_9MICC</name>
<dbReference type="RefSeq" id="WP_210100670.1">
    <property type="nucleotide sequence ID" value="NZ_BAABLK010000021.1"/>
</dbReference>
<organism evidence="1 2">
    <name type="scientific">Paeniglutamicibacter antarcticus</name>
    <dbReference type="NCBI Taxonomy" id="494023"/>
    <lineage>
        <taxon>Bacteria</taxon>
        <taxon>Bacillati</taxon>
        <taxon>Actinomycetota</taxon>
        <taxon>Actinomycetes</taxon>
        <taxon>Micrococcales</taxon>
        <taxon>Micrococcaceae</taxon>
        <taxon>Paeniglutamicibacter</taxon>
    </lineage>
</organism>